<reference evidence="13" key="2">
    <citation type="submission" date="2003-07" db="EMBL/GenBank/DDBJ databases">
        <title>Sequence analysis of two alleles of the fertility restorer Rfo from radish reveals that intra- and inter- genic recombination played a role in its evolution.</title>
        <authorList>
            <person name="Hernandez Mora J.R."/>
            <person name="Rivals E."/>
            <person name="Mireau H."/>
            <person name="Budar F."/>
        </authorList>
    </citation>
    <scope>NUCLEOTIDE SEQUENCE</scope>
    <source>
        <tissue evidence="13">Leaf</tissue>
    </source>
</reference>
<evidence type="ECO:0000256" key="5">
    <source>
        <dbReference type="ARBA" id="ARBA00022723"/>
    </source>
</evidence>
<keyword evidence="8" id="KW-0482">Metalloprotease</keyword>
<evidence type="ECO:0000313" key="13">
    <source>
        <dbReference type="EMBL" id="CAZ40339.1"/>
    </source>
</evidence>
<dbReference type="MEROPS" id="M01.005"/>
<dbReference type="FunFam" id="2.60.40.1840:FF:000001">
    <property type="entry name" value="Aminopeptidase N"/>
    <property type="match status" value="1"/>
</dbReference>
<dbReference type="InterPro" id="IPR027268">
    <property type="entry name" value="Peptidase_M4/M1_CTD_sf"/>
</dbReference>
<name>C4WRH6_RAPSA</name>
<keyword evidence="6" id="KW-0378">Hydrolase</keyword>
<dbReference type="Pfam" id="PF17432">
    <property type="entry name" value="DUF3458_C"/>
    <property type="match status" value="2"/>
</dbReference>
<dbReference type="Gene3D" id="2.60.40.1840">
    <property type="match status" value="1"/>
</dbReference>
<feature type="domain" description="Peptidase M1 alanyl aminopeptidase Ig-like fold" evidence="10">
    <location>
        <begin position="402"/>
        <end position="510"/>
    </location>
</feature>
<evidence type="ECO:0000256" key="3">
    <source>
        <dbReference type="ARBA" id="ARBA00022438"/>
    </source>
</evidence>
<keyword evidence="4" id="KW-0645">Protease</keyword>
<dbReference type="GO" id="GO:0008270">
    <property type="term" value="F:zinc ion binding"/>
    <property type="evidence" value="ECO:0007669"/>
    <property type="project" value="InterPro"/>
</dbReference>
<dbReference type="Pfam" id="PF17900">
    <property type="entry name" value="Peptidase_M1_N"/>
    <property type="match status" value="1"/>
</dbReference>
<dbReference type="AlphaFoldDB" id="C4WRH6"/>
<reference evidence="13" key="1">
    <citation type="journal article" date="2003" name="EMBO Rep.">
        <title>Identification of the fertility restoration locus, Rfo, in radish, as a member of the pentatricopeptide-repeat protein family.</title>
        <authorList>
            <person name="Desloire S."/>
            <person name="Gherbi H."/>
            <person name="Laloui W."/>
            <person name="Sylvie M."/>
            <person name="Clouet V."/>
            <person name="Cattolico L."/>
            <person name="Falentin C."/>
            <person name="Giancola S."/>
            <person name="Budar F."/>
            <person name="Small I."/>
            <person name="Renard M."/>
            <person name="Delourme R."/>
            <person name="Caboche M."/>
            <person name="Bendahmane A."/>
        </authorList>
    </citation>
    <scope>NUCLEOTIDE SEQUENCE</scope>
    <source>
        <tissue evidence="13">Leaf</tissue>
    </source>
</reference>
<dbReference type="GO" id="GO:0008237">
    <property type="term" value="F:metallopeptidase activity"/>
    <property type="evidence" value="ECO:0007669"/>
    <property type="project" value="UniProtKB-KW"/>
</dbReference>
<dbReference type="Pfam" id="PF01433">
    <property type="entry name" value="Peptidase_M1"/>
    <property type="match status" value="1"/>
</dbReference>
<dbReference type="Gene3D" id="1.10.390.10">
    <property type="entry name" value="Neutral Protease Domain 2"/>
    <property type="match status" value="2"/>
</dbReference>
<feature type="domain" description="Peptidase M1 alanyl aminopeptidase C-terminal" evidence="11">
    <location>
        <begin position="685"/>
        <end position="885"/>
    </location>
</feature>
<evidence type="ECO:0000256" key="1">
    <source>
        <dbReference type="ARBA" id="ARBA00001947"/>
    </source>
</evidence>
<keyword evidence="7" id="KW-0862">Zinc</keyword>
<dbReference type="InterPro" id="IPR038438">
    <property type="entry name" value="PepN_Ig-like_sf"/>
</dbReference>
<dbReference type="EMBL" id="AJ550021">
    <property type="protein sequence ID" value="CAZ40339.1"/>
    <property type="molecule type" value="Genomic_DNA"/>
</dbReference>
<evidence type="ECO:0000256" key="7">
    <source>
        <dbReference type="ARBA" id="ARBA00022833"/>
    </source>
</evidence>
<feature type="domain" description="Peptidase M1 alanyl aminopeptidase C-terminal" evidence="11">
    <location>
        <begin position="514"/>
        <end position="655"/>
    </location>
</feature>
<dbReference type="PRINTS" id="PR00756">
    <property type="entry name" value="ALADIPTASE"/>
</dbReference>
<dbReference type="SUPFAM" id="SSF55486">
    <property type="entry name" value="Metalloproteases ('zincins'), catalytic domain"/>
    <property type="match status" value="1"/>
</dbReference>
<accession>C4WRH6</accession>
<evidence type="ECO:0000256" key="6">
    <source>
        <dbReference type="ARBA" id="ARBA00022801"/>
    </source>
</evidence>
<dbReference type="InterPro" id="IPR037144">
    <property type="entry name" value="Peptidase_M1_pepN_C_sf"/>
</dbReference>
<dbReference type="GO" id="GO:0004177">
    <property type="term" value="F:aminopeptidase activity"/>
    <property type="evidence" value="ECO:0007669"/>
    <property type="project" value="UniProtKB-KW"/>
</dbReference>
<evidence type="ECO:0000259" key="9">
    <source>
        <dbReference type="Pfam" id="PF01433"/>
    </source>
</evidence>
<dbReference type="InterPro" id="IPR042097">
    <property type="entry name" value="Aminopeptidase_N-like_N_sf"/>
</dbReference>
<evidence type="ECO:0000259" key="10">
    <source>
        <dbReference type="Pfam" id="PF11940"/>
    </source>
</evidence>
<protein>
    <submittedName>
        <fullName evidence="13">Putative aminopeptidase</fullName>
    </submittedName>
</protein>
<dbReference type="InterPro" id="IPR001930">
    <property type="entry name" value="Peptidase_M1"/>
</dbReference>
<dbReference type="PANTHER" id="PTHR46322:SF1">
    <property type="entry name" value="PUROMYCIN-SENSITIVE AMINOPEPTIDASE"/>
    <property type="match status" value="1"/>
</dbReference>
<dbReference type="InterPro" id="IPR014782">
    <property type="entry name" value="Peptidase_M1_dom"/>
</dbReference>
<dbReference type="PANTHER" id="PTHR46322">
    <property type="entry name" value="PUROMYCIN-SENSITIVE AMINOPEPTIDASE"/>
    <property type="match status" value="1"/>
</dbReference>
<keyword evidence="5" id="KW-0479">Metal-binding</keyword>
<dbReference type="GO" id="GO:0009507">
    <property type="term" value="C:chloroplast"/>
    <property type="evidence" value="ECO:0007669"/>
    <property type="project" value="TreeGrafter"/>
</dbReference>
<evidence type="ECO:0000256" key="8">
    <source>
        <dbReference type="ARBA" id="ARBA00023049"/>
    </source>
</evidence>
<feature type="domain" description="Peptidase M1 membrane alanine aminopeptidase" evidence="9">
    <location>
        <begin position="192"/>
        <end position="303"/>
    </location>
</feature>
<sequence>MDAPKEIFLKDYTKPDYYFETVDLSFSLGEEKTIVSSKIKVSPRVKGSSAPLVLNGHDLKLLSVKVEGKLLKGLYKSSGNFCTQCEAEGFRKITFYQDRPDIMAKYTCRVEADKSLYPVLLSNGNLISQGDVEGGRHFALWEDPFKKPCYLFALVAGQLASRDDTFTTRSGREVSLKIWTPAEDLPKTAHAMYSLKAAMKWDEDVFGLEYDLDLFNIVAVPDFNMGAMENKSLNIFNSKLVLASPETATDADYAAILGVIGHEYFHNWTGNRVTCRDWFQLSLKEGLTVFRDQEFSSDMGSRTVKRIADVSKLRIYQFPQVTTWVYLVFSKPILCCLIIQDAGPMAHPVRPHSYIKVYEKGIDLYFQRHDEQAVTCEDFFAAMRDANNADFANFLQWYSQAGTPVVKVASSYNAEARTFSLKFSQEIPPTPGQPTKEPTFIPVVVGLLDSSGKDITLSSVYHNGTLQTISSSSTILRVTKKEEEFVFSDISEKPVPSLFRGFSAPVRVETDLSDDDLFFLLAHDSDEFNRWEAGQVLARKLMLNLVSDFQQNKPLVLNPKFIQGLGSVLSDSSLDKEFIAKAITLPGEGEIMDMMAVADPDAVHAVRKFVRKQLASELKTELLKIVENNRSTEAYVFDHPNMARRALKNTALGWHLRVIIKLNESLFVRKSLTSLCVCFVEIMPAYLASLEDPAYVELALGEYKSATNLTDQIAALAALAQKPGQTRDEVLADFYNKWQGDYLVVNKWFLLQASSDIPGNVENVKKLLDHPAFDLRNPNKASEFSKLLFVPQLSFSDVYSLIGGFCGSPVNFHAKDGSGYKFLGDIVVQLDKINPQVASRMVSAFSRWKRYDETRQALAKAQLEMIMSANGLSENVFEIASKSLAA</sequence>
<keyword evidence="3 13" id="KW-0031">Aminopeptidase</keyword>
<evidence type="ECO:0000256" key="2">
    <source>
        <dbReference type="ARBA" id="ARBA00010136"/>
    </source>
</evidence>
<evidence type="ECO:0000259" key="11">
    <source>
        <dbReference type="Pfam" id="PF17432"/>
    </source>
</evidence>
<evidence type="ECO:0000259" key="12">
    <source>
        <dbReference type="Pfam" id="PF17900"/>
    </source>
</evidence>
<reference evidence="13" key="4">
    <citation type="submission" date="2009-05" db="EMBL/GenBank/DDBJ databases">
        <authorList>
            <person name="Bendahmane A."/>
        </authorList>
    </citation>
    <scope>NUCLEOTIDE SEQUENCE</scope>
    <source>
        <tissue evidence="13">Leaf</tissue>
    </source>
</reference>
<feature type="domain" description="Aminopeptidase N-like N-terminal" evidence="12">
    <location>
        <begin position="81"/>
        <end position="151"/>
    </location>
</feature>
<dbReference type="GO" id="GO:0006508">
    <property type="term" value="P:proteolysis"/>
    <property type="evidence" value="ECO:0007669"/>
    <property type="project" value="UniProtKB-KW"/>
</dbReference>
<dbReference type="Gene3D" id="1.25.50.10">
    <property type="entry name" value="Peptidase M1, alanyl aminopeptidase, C-terminal domain"/>
    <property type="match status" value="1"/>
</dbReference>
<comment type="similarity">
    <text evidence="2">Belongs to the peptidase M1 family.</text>
</comment>
<dbReference type="InterPro" id="IPR035414">
    <property type="entry name" value="Peptidase_M1_pepN_Ig-like"/>
</dbReference>
<dbReference type="CDD" id="cd09600">
    <property type="entry name" value="M1_APN"/>
    <property type="match status" value="1"/>
</dbReference>
<dbReference type="Gene3D" id="2.60.40.1730">
    <property type="entry name" value="tricorn interacting facor f3 domain"/>
    <property type="match status" value="2"/>
</dbReference>
<dbReference type="SUPFAM" id="SSF63737">
    <property type="entry name" value="Leukotriene A4 hydrolase N-terminal domain"/>
    <property type="match status" value="1"/>
</dbReference>
<dbReference type="Gene3D" id="3.30.2010.30">
    <property type="match status" value="1"/>
</dbReference>
<dbReference type="Pfam" id="PF11940">
    <property type="entry name" value="DUF3458"/>
    <property type="match status" value="1"/>
</dbReference>
<dbReference type="FunFam" id="3.30.2010.30:FF:000002">
    <property type="entry name" value="Putative aminopeptidase N"/>
    <property type="match status" value="1"/>
</dbReference>
<comment type="cofactor">
    <cofactor evidence="1">
        <name>Zn(2+)</name>
        <dbReference type="ChEBI" id="CHEBI:29105"/>
    </cofactor>
</comment>
<reference evidence="13" key="3">
    <citation type="journal article" date="2008" name="Plant Cell">
        <title>Characterization of Raphanus sativus pentatricopeptide repeat proteins encoded by the fertility restorer locus for Ogura cytoplasmic male sterility.</title>
        <authorList>
            <person name="Uyttewaal M."/>
            <person name="Arnal N."/>
            <person name="Quadrado M."/>
            <person name="Martin-Canadell A."/>
            <person name="Vrielynck N."/>
            <person name="Hiard S."/>
            <person name="Gherbi H."/>
            <person name="Bendahmane A."/>
            <person name="Budar F."/>
            <person name="Mireau H."/>
        </authorList>
    </citation>
    <scope>NUCLEOTIDE SEQUENCE</scope>
    <source>
        <tissue evidence="13">Leaf</tissue>
    </source>
</reference>
<dbReference type="InterPro" id="IPR045357">
    <property type="entry name" value="Aminopeptidase_N-like_N"/>
</dbReference>
<organism evidence="13">
    <name type="scientific">Raphanus sativus</name>
    <name type="common">Radish</name>
    <name type="synonym">Raphanus raphanistrum var. sativus</name>
    <dbReference type="NCBI Taxonomy" id="3726"/>
    <lineage>
        <taxon>Eukaryota</taxon>
        <taxon>Viridiplantae</taxon>
        <taxon>Streptophyta</taxon>
        <taxon>Embryophyta</taxon>
        <taxon>Tracheophyta</taxon>
        <taxon>Spermatophyta</taxon>
        <taxon>Magnoliopsida</taxon>
        <taxon>eudicotyledons</taxon>
        <taxon>Gunneridae</taxon>
        <taxon>Pentapetalae</taxon>
        <taxon>rosids</taxon>
        <taxon>malvids</taxon>
        <taxon>Brassicales</taxon>
        <taxon>Brassicaceae</taxon>
        <taxon>Brassiceae</taxon>
        <taxon>Raphanus</taxon>
    </lineage>
</organism>
<proteinExistence type="inferred from homology"/>
<dbReference type="InterPro" id="IPR024601">
    <property type="entry name" value="Peptidase_M1_pepN_C"/>
</dbReference>
<evidence type="ECO:0000256" key="4">
    <source>
        <dbReference type="ARBA" id="ARBA00022670"/>
    </source>
</evidence>
<dbReference type="InterPro" id="IPR012779">
    <property type="entry name" value="Peptidase_M1_pepN"/>
</dbReference>